<dbReference type="PANTHER" id="PTHR14093">
    <property type="entry name" value="HLA CLASS II GAMMA CHAIN"/>
    <property type="match status" value="1"/>
</dbReference>
<evidence type="ECO:0000256" key="3">
    <source>
        <dbReference type="ARBA" id="ARBA00023180"/>
    </source>
</evidence>
<evidence type="ECO:0000313" key="6">
    <source>
        <dbReference type="EMBL" id="KAH6594206.1"/>
    </source>
</evidence>
<dbReference type="PANTHER" id="PTHR14093:SF21">
    <property type="entry name" value="EXPRESSED PROTEIN"/>
    <property type="match status" value="1"/>
</dbReference>
<evidence type="ECO:0008006" key="8">
    <source>
        <dbReference type="Google" id="ProtNLM"/>
    </source>
</evidence>
<evidence type="ECO:0000256" key="1">
    <source>
        <dbReference type="ARBA" id="ARBA00004613"/>
    </source>
</evidence>
<keyword evidence="7" id="KW-1185">Reference proteome</keyword>
<organism evidence="6 7">
    <name type="scientific">Batrachochytrium salamandrivorans</name>
    <dbReference type="NCBI Taxonomy" id="1357716"/>
    <lineage>
        <taxon>Eukaryota</taxon>
        <taxon>Fungi</taxon>
        <taxon>Fungi incertae sedis</taxon>
        <taxon>Chytridiomycota</taxon>
        <taxon>Chytridiomycota incertae sedis</taxon>
        <taxon>Chytridiomycetes</taxon>
        <taxon>Rhizophydiales</taxon>
        <taxon>Rhizophydiales incertae sedis</taxon>
        <taxon>Batrachochytrium</taxon>
    </lineage>
</organism>
<feature type="compositionally biased region" description="Polar residues" evidence="4">
    <location>
        <begin position="238"/>
        <end position="251"/>
    </location>
</feature>
<reference evidence="6 7" key="1">
    <citation type="submission" date="2021-02" db="EMBL/GenBank/DDBJ databases">
        <title>Variation within the Batrachochytrium salamandrivorans European outbreak.</title>
        <authorList>
            <person name="Kelly M."/>
            <person name="Pasmans F."/>
            <person name="Shea T.P."/>
            <person name="Munoz J.F."/>
            <person name="Carranza S."/>
            <person name="Cuomo C.A."/>
            <person name="Martel A."/>
        </authorList>
    </citation>
    <scope>NUCLEOTIDE SEQUENCE [LARGE SCALE GENOMIC DNA]</scope>
    <source>
        <strain evidence="6 7">AMFP18/2</strain>
    </source>
</reference>
<feature type="region of interest" description="Disordered" evidence="4">
    <location>
        <begin position="213"/>
        <end position="316"/>
    </location>
</feature>
<dbReference type="Gene3D" id="2.60.120.260">
    <property type="entry name" value="Galactose-binding domain-like"/>
    <property type="match status" value="1"/>
</dbReference>
<dbReference type="InterPro" id="IPR052001">
    <property type="entry name" value="MHC-II_Gamma/Thyroglobulin"/>
</dbReference>
<gene>
    <name evidence="6" type="ORF">BASA50_006797</name>
</gene>
<feature type="compositionally biased region" description="Polar residues" evidence="4">
    <location>
        <begin position="283"/>
        <end position="316"/>
    </location>
</feature>
<comment type="subcellular location">
    <subcellularLocation>
        <location evidence="1">Secreted</location>
    </subcellularLocation>
</comment>
<evidence type="ECO:0000256" key="5">
    <source>
        <dbReference type="SAM" id="SignalP"/>
    </source>
</evidence>
<feature type="compositionally biased region" description="Low complexity" evidence="4">
    <location>
        <begin position="219"/>
        <end position="237"/>
    </location>
</feature>
<name>A0ABQ8FA33_9FUNG</name>
<sequence>MHSSFQLGLLYLASCISNVFANPGYQTVIANPNDRTPHQITLKIAADDYSEMWFVGDYYGGSVADGKIRSWEEIRTYQKTVYGPGPWLIAVKVYDFGGNAGLFASTLLDGAPYSTTASSNNKFRMTPNPPLDSWNTDPRFDEKGWVTQLIDSCSNGPTAWPKLYARLETALSGEKPRAMWFPECKAAGTPGKPKEMWFRLVVTADNVIQKRGLPGQPTYGGSQQSAYAGSQQPAYAGSQQPAYAGSQQSQFPMLGGQGYDNDNDDNDNDNDNDNDDDDDLGYTGNNNQGSSYTPNSSGGYNGSPQVGQSQTDFFSKNNPALASQYNVQGNQMGILPQQNGGNSWPAIPGGPQSMGGMQQSSYYDSGQAPMPNYQKTQTHVIKIVIAVDDQYILFIDNTTYIGPKNTYESRSFSVIKTYSQTVTGNGPWQIAIYATDTGWVAGMFATVWVDDKVFSTTAQADNKFRMSKDQQGPGWDTNPYFFEGKWKAQTEDLCAKRNYKWSSFMPEMNRMTAPHTARAMWFPNCDSTASESRPSTIYFRLTANAYTP</sequence>
<evidence type="ECO:0000256" key="4">
    <source>
        <dbReference type="SAM" id="MobiDB-lite"/>
    </source>
</evidence>
<proteinExistence type="predicted"/>
<comment type="caution">
    <text evidence="6">The sequence shown here is derived from an EMBL/GenBank/DDBJ whole genome shotgun (WGS) entry which is preliminary data.</text>
</comment>
<protein>
    <recommendedName>
        <fullName evidence="8">GH16 domain-containing protein</fullName>
    </recommendedName>
</protein>
<dbReference type="EMBL" id="JAFCIX010000338">
    <property type="protein sequence ID" value="KAH6594206.1"/>
    <property type="molecule type" value="Genomic_DNA"/>
</dbReference>
<feature type="compositionally biased region" description="Acidic residues" evidence="4">
    <location>
        <begin position="261"/>
        <end position="280"/>
    </location>
</feature>
<feature type="signal peptide" evidence="5">
    <location>
        <begin position="1"/>
        <end position="21"/>
    </location>
</feature>
<evidence type="ECO:0000256" key="2">
    <source>
        <dbReference type="ARBA" id="ARBA00022525"/>
    </source>
</evidence>
<evidence type="ECO:0000313" key="7">
    <source>
        <dbReference type="Proteomes" id="UP001648503"/>
    </source>
</evidence>
<accession>A0ABQ8FA33</accession>
<keyword evidence="5" id="KW-0732">Signal</keyword>
<keyword evidence="2" id="KW-0964">Secreted</keyword>
<feature type="chain" id="PRO_5045166437" description="GH16 domain-containing protein" evidence="5">
    <location>
        <begin position="22"/>
        <end position="548"/>
    </location>
</feature>
<keyword evidence="3" id="KW-0325">Glycoprotein</keyword>
<dbReference type="Proteomes" id="UP001648503">
    <property type="component" value="Unassembled WGS sequence"/>
</dbReference>